<comment type="caution">
    <text evidence="1">The sequence shown here is derived from an EMBL/GenBank/DDBJ whole genome shotgun (WGS) entry which is preliminary data.</text>
</comment>
<evidence type="ECO:0000313" key="1">
    <source>
        <dbReference type="EMBL" id="GAG07277.1"/>
    </source>
</evidence>
<accession>X0V7B5</accession>
<dbReference type="AlphaFoldDB" id="X0V7B5"/>
<name>X0V7B5_9ZZZZ</name>
<reference evidence="1" key="1">
    <citation type="journal article" date="2014" name="Front. Microbiol.">
        <title>High frequency of phylogenetically diverse reductive dehalogenase-homologous genes in deep subseafloor sedimentary metagenomes.</title>
        <authorList>
            <person name="Kawai M."/>
            <person name="Futagami T."/>
            <person name="Toyoda A."/>
            <person name="Takaki Y."/>
            <person name="Nishi S."/>
            <person name="Hori S."/>
            <person name="Arai W."/>
            <person name="Tsubouchi T."/>
            <person name="Morono Y."/>
            <person name="Uchiyama I."/>
            <person name="Ito T."/>
            <person name="Fujiyama A."/>
            <person name="Inagaki F."/>
            <person name="Takami H."/>
        </authorList>
    </citation>
    <scope>NUCLEOTIDE SEQUENCE</scope>
    <source>
        <strain evidence="1">Expedition CK06-06</strain>
    </source>
</reference>
<dbReference type="InterPro" id="IPR014942">
    <property type="entry name" value="AbiEii"/>
</dbReference>
<dbReference type="Pfam" id="PF08843">
    <property type="entry name" value="AbiEii"/>
    <property type="match status" value="1"/>
</dbReference>
<protein>
    <recommendedName>
        <fullName evidence="2">Nucleotidyl transferase AbiEii/AbiGii toxin family protein</fullName>
    </recommendedName>
</protein>
<sequence length="154" mass="17405">MDKVARLEPEDRSDLFRAAAEERELTVGIIEKDFWVCWVLRRLYTLTQPPAQIYFKGGTSLSKVFRVIERMSEDVDLVIDRNDLGFTGPKDPATPELSNKARQRLVEEIKTTARDFVRGELKPALDQAFSAALGVVASSTTWETTLAEDDPDDQ</sequence>
<dbReference type="Gene3D" id="3.10.450.620">
    <property type="entry name" value="JHP933, nucleotidyltransferase-like core domain"/>
    <property type="match status" value="1"/>
</dbReference>
<gene>
    <name evidence="1" type="ORF">S01H1_34889</name>
</gene>
<evidence type="ECO:0008006" key="2">
    <source>
        <dbReference type="Google" id="ProtNLM"/>
    </source>
</evidence>
<feature type="non-terminal residue" evidence="1">
    <location>
        <position position="154"/>
    </location>
</feature>
<proteinExistence type="predicted"/>
<dbReference type="EMBL" id="BARS01021758">
    <property type="protein sequence ID" value="GAG07277.1"/>
    <property type="molecule type" value="Genomic_DNA"/>
</dbReference>
<organism evidence="1">
    <name type="scientific">marine sediment metagenome</name>
    <dbReference type="NCBI Taxonomy" id="412755"/>
    <lineage>
        <taxon>unclassified sequences</taxon>
        <taxon>metagenomes</taxon>
        <taxon>ecological metagenomes</taxon>
    </lineage>
</organism>